<dbReference type="Proteomes" id="UP000070589">
    <property type="component" value="Unassembled WGS sequence"/>
</dbReference>
<evidence type="ECO:0000313" key="2">
    <source>
        <dbReference type="EMBL" id="KXA89488.1"/>
    </source>
</evidence>
<dbReference type="InterPro" id="IPR041375">
    <property type="entry name" value="VapC45_PIN-like"/>
</dbReference>
<evidence type="ECO:0000259" key="1">
    <source>
        <dbReference type="Pfam" id="PF18478"/>
    </source>
</evidence>
<keyword evidence="3" id="KW-1185">Reference proteome</keyword>
<protein>
    <recommendedName>
        <fullName evidence="1">VapC45 PIN like domain-containing protein</fullName>
    </recommendedName>
</protein>
<sequence>MIMEKMAEKVLVDINVPREVSERLEDAGFDMIYLTEKFPQDTDDEEIFEWMETKKIPILTRDKRFPENGGNLKITLESQSPVKLTRKAFSKLIDLQIYPKPLTNS</sequence>
<dbReference type="EMBL" id="LHXL01000035">
    <property type="protein sequence ID" value="KXA89488.1"/>
    <property type="molecule type" value="Genomic_DNA"/>
</dbReference>
<accession>A0A133U5P1</accession>
<organism evidence="2 3">
    <name type="scientific">candidate division MSBL1 archaeon SCGC-AAA259D14</name>
    <dbReference type="NCBI Taxonomy" id="1698261"/>
    <lineage>
        <taxon>Archaea</taxon>
        <taxon>Methanobacteriati</taxon>
        <taxon>Methanobacteriota</taxon>
        <taxon>candidate division MSBL1</taxon>
    </lineage>
</organism>
<proteinExistence type="predicted"/>
<comment type="caution">
    <text evidence="2">The sequence shown here is derived from an EMBL/GenBank/DDBJ whole genome shotgun (WGS) entry which is preliminary data.</text>
</comment>
<dbReference type="AlphaFoldDB" id="A0A133U5P1"/>
<reference evidence="2 3" key="1">
    <citation type="journal article" date="2016" name="Sci. Rep.">
        <title>Metabolic traits of an uncultured archaeal lineage -MSBL1- from brine pools of the Red Sea.</title>
        <authorList>
            <person name="Mwirichia R."/>
            <person name="Alam I."/>
            <person name="Rashid M."/>
            <person name="Vinu M."/>
            <person name="Ba-Alawi W."/>
            <person name="Anthony Kamau A."/>
            <person name="Kamanda Ngugi D."/>
            <person name="Goker M."/>
            <person name="Klenk H.P."/>
            <person name="Bajic V."/>
            <person name="Stingl U."/>
        </authorList>
    </citation>
    <scope>NUCLEOTIDE SEQUENCE [LARGE SCALE GENOMIC DNA]</scope>
    <source>
        <strain evidence="2">SCGC-AAA259D14</strain>
    </source>
</reference>
<name>A0A133U5P1_9EURY</name>
<evidence type="ECO:0000313" key="3">
    <source>
        <dbReference type="Proteomes" id="UP000070589"/>
    </source>
</evidence>
<feature type="domain" description="VapC45 PIN like" evidence="1">
    <location>
        <begin position="9"/>
        <end position="77"/>
    </location>
</feature>
<dbReference type="Pfam" id="PF18478">
    <property type="entry name" value="PIN_10"/>
    <property type="match status" value="1"/>
</dbReference>
<gene>
    <name evidence="2" type="ORF">AKJ62_03035</name>
</gene>